<dbReference type="InterPro" id="IPR001298">
    <property type="entry name" value="Filamin/ABP280_rpt"/>
</dbReference>
<dbReference type="SMART" id="SM00502">
    <property type="entry name" value="BBC"/>
    <property type="match status" value="1"/>
</dbReference>
<dbReference type="SMART" id="SM00184">
    <property type="entry name" value="RING"/>
    <property type="match status" value="1"/>
</dbReference>
<accession>A0ABM1F9S3</accession>
<keyword evidence="2" id="KW-0479">Metal-binding</keyword>
<dbReference type="Gene3D" id="3.30.160.60">
    <property type="entry name" value="Classic Zinc Finger"/>
    <property type="match status" value="1"/>
</dbReference>
<dbReference type="Gene3D" id="3.30.40.10">
    <property type="entry name" value="Zinc/RING finger domain, C3HC4 (zinc finger)"/>
    <property type="match status" value="1"/>
</dbReference>
<gene>
    <name evidence="11" type="primary">LOC106821066</name>
</gene>
<name>A0ABM1F9S3_PRICU</name>
<dbReference type="InterPro" id="IPR047153">
    <property type="entry name" value="TRIM45/56/19-like"/>
</dbReference>
<dbReference type="PANTHER" id="PTHR25462">
    <property type="entry name" value="BONUS, ISOFORM C-RELATED"/>
    <property type="match status" value="1"/>
</dbReference>
<proteinExistence type="inferred from homology"/>
<feature type="repeat" description="Filamin" evidence="7">
    <location>
        <begin position="438"/>
        <end position="544"/>
    </location>
</feature>
<sequence>MMGNESIEDIKPAVGEDKLASSSVACGMCTGCSTDPRLLSCLHSFCCECLASLDQVVVSAAANCNSSFSGDHSHTPGKSRQAVLCPTCGTSTEVPKLGVGALPVNYVLRNRNALLRGGTARHVVVVACSLCGGENAVTFRCIDCALGLCKLCKEAHARHRATADHAVVGTLDVRLQGAPLADRDVDACTDESPPAAATTSHEAHLRGTLPADPALDVHHQGSPPAGAAPRGVLHCERHTDEEVVIFCETCDRPACATCRARDHADHRCSIAADVAARHAKVIANLLRATQPHVDAVGGALSRVAATRAALEGRLADTAARAHAFVDAQVRALEQHRSELLADVESARRAKDTPLRLQQAQLSQLLEDLAHSCRVTEEALAEASPEELLSLKRPLVRRLRELNRCKYRQEPEQNDYVSFLPRGNEEAAANCLMRGRITTQRLCPAKCILKGEGNLNNARAGGKVELLLICMDVDGKLYAHGGDAMKGVLLPKQADSSHGQVNVHVNDRKDGTYHLEFATEHAGQYSLLLTIDQYHIQGSPFGVIVKPKQVKHTGLWHCCTFCSSGGRKEATCACLGSMPGGYRGCGHGHPGHPGRKHWSCCGKTSEHSSCTRHKLHGLHKAMPHLSPTSVYRQVTV</sequence>
<keyword evidence="4 6" id="KW-0863">Zinc-finger</keyword>
<dbReference type="Pfam" id="PF00643">
    <property type="entry name" value="zf-B_box"/>
    <property type="match status" value="1"/>
</dbReference>
<dbReference type="InterPro" id="IPR000315">
    <property type="entry name" value="Znf_B-box"/>
</dbReference>
<evidence type="ECO:0000313" key="10">
    <source>
        <dbReference type="Proteomes" id="UP000695022"/>
    </source>
</evidence>
<dbReference type="SMART" id="SM00557">
    <property type="entry name" value="IG_FLMN"/>
    <property type="match status" value="1"/>
</dbReference>
<dbReference type="InterPro" id="IPR003649">
    <property type="entry name" value="Bbox_C"/>
</dbReference>
<dbReference type="Pfam" id="PF00630">
    <property type="entry name" value="Filamin"/>
    <property type="match status" value="1"/>
</dbReference>
<evidence type="ECO:0000256" key="3">
    <source>
        <dbReference type="ARBA" id="ARBA00022737"/>
    </source>
</evidence>
<reference evidence="11" key="1">
    <citation type="submission" date="2025-08" db="UniProtKB">
        <authorList>
            <consortium name="RefSeq"/>
        </authorList>
    </citation>
    <scope>IDENTIFICATION</scope>
</reference>
<feature type="domain" description="B box-type" evidence="9">
    <location>
        <begin position="123"/>
        <end position="170"/>
    </location>
</feature>
<feature type="domain" description="RING-type" evidence="8">
    <location>
        <begin position="26"/>
        <end position="88"/>
    </location>
</feature>
<dbReference type="InterPro" id="IPR017868">
    <property type="entry name" value="Filamin/ABP280_repeat-like"/>
</dbReference>
<dbReference type="InterPro" id="IPR014756">
    <property type="entry name" value="Ig_E-set"/>
</dbReference>
<dbReference type="RefSeq" id="XP_014681194.1">
    <property type="nucleotide sequence ID" value="XM_014825708.1"/>
</dbReference>
<dbReference type="PANTHER" id="PTHR25462:SF291">
    <property type="entry name" value="E3 UBIQUITIN-PROTEIN LIGASE TRIM45"/>
    <property type="match status" value="1"/>
</dbReference>
<comment type="similarity">
    <text evidence="1">Belongs to the TRIM/RBCC family.</text>
</comment>
<organism evidence="10 11">
    <name type="scientific">Priapulus caudatus</name>
    <name type="common">Priapulid worm</name>
    <dbReference type="NCBI Taxonomy" id="37621"/>
    <lineage>
        <taxon>Eukaryota</taxon>
        <taxon>Metazoa</taxon>
        <taxon>Ecdysozoa</taxon>
        <taxon>Scalidophora</taxon>
        <taxon>Priapulida</taxon>
        <taxon>Priapulimorpha</taxon>
        <taxon>Priapulimorphida</taxon>
        <taxon>Priapulidae</taxon>
        <taxon>Priapulus</taxon>
    </lineage>
</organism>
<dbReference type="PROSITE" id="PS50119">
    <property type="entry name" value="ZF_BBOX"/>
    <property type="match status" value="2"/>
</dbReference>
<dbReference type="SUPFAM" id="SSF81296">
    <property type="entry name" value="E set domains"/>
    <property type="match status" value="1"/>
</dbReference>
<evidence type="ECO:0000256" key="7">
    <source>
        <dbReference type="PROSITE-ProRule" id="PRU00087"/>
    </source>
</evidence>
<dbReference type="SMART" id="SM00336">
    <property type="entry name" value="BBOX"/>
    <property type="match status" value="2"/>
</dbReference>
<dbReference type="PROSITE" id="PS50194">
    <property type="entry name" value="FILAMIN_REPEAT"/>
    <property type="match status" value="1"/>
</dbReference>
<evidence type="ECO:0000256" key="6">
    <source>
        <dbReference type="PROSITE-ProRule" id="PRU00024"/>
    </source>
</evidence>
<keyword evidence="5" id="KW-0862">Zinc</keyword>
<dbReference type="InterPro" id="IPR013083">
    <property type="entry name" value="Znf_RING/FYVE/PHD"/>
</dbReference>
<dbReference type="Gene3D" id="2.60.40.10">
    <property type="entry name" value="Immunoglobulins"/>
    <property type="match status" value="1"/>
</dbReference>
<dbReference type="InterPro" id="IPR013783">
    <property type="entry name" value="Ig-like_fold"/>
</dbReference>
<dbReference type="Proteomes" id="UP000695022">
    <property type="component" value="Unplaced"/>
</dbReference>
<evidence type="ECO:0000256" key="1">
    <source>
        <dbReference type="ARBA" id="ARBA00008518"/>
    </source>
</evidence>
<dbReference type="PROSITE" id="PS50089">
    <property type="entry name" value="ZF_RING_2"/>
    <property type="match status" value="1"/>
</dbReference>
<dbReference type="SUPFAM" id="SSF57845">
    <property type="entry name" value="B-box zinc-binding domain"/>
    <property type="match status" value="1"/>
</dbReference>
<evidence type="ECO:0000259" key="9">
    <source>
        <dbReference type="PROSITE" id="PS50119"/>
    </source>
</evidence>
<evidence type="ECO:0000256" key="2">
    <source>
        <dbReference type="ARBA" id="ARBA00022723"/>
    </source>
</evidence>
<evidence type="ECO:0000313" key="11">
    <source>
        <dbReference type="RefSeq" id="XP_014681194.1"/>
    </source>
</evidence>
<evidence type="ECO:0000259" key="8">
    <source>
        <dbReference type="PROSITE" id="PS50089"/>
    </source>
</evidence>
<dbReference type="GeneID" id="106821066"/>
<evidence type="ECO:0000256" key="5">
    <source>
        <dbReference type="ARBA" id="ARBA00022833"/>
    </source>
</evidence>
<dbReference type="PROSITE" id="PS00518">
    <property type="entry name" value="ZF_RING_1"/>
    <property type="match status" value="1"/>
</dbReference>
<feature type="domain" description="B box-type" evidence="9">
    <location>
        <begin position="230"/>
        <end position="267"/>
    </location>
</feature>
<keyword evidence="3" id="KW-0677">Repeat</keyword>
<dbReference type="InterPro" id="IPR001841">
    <property type="entry name" value="Znf_RING"/>
</dbReference>
<evidence type="ECO:0000256" key="4">
    <source>
        <dbReference type="ARBA" id="ARBA00022771"/>
    </source>
</evidence>
<keyword evidence="10" id="KW-1185">Reference proteome</keyword>
<protein>
    <submittedName>
        <fullName evidence="11">Tripartite motif-containing protein 45-like</fullName>
    </submittedName>
</protein>
<dbReference type="InterPro" id="IPR017907">
    <property type="entry name" value="Znf_RING_CS"/>
</dbReference>